<dbReference type="GeneID" id="108882005"/>
<dbReference type="InterPro" id="IPR036179">
    <property type="entry name" value="Ig-like_dom_sf"/>
</dbReference>
<keyword evidence="1" id="KW-0812">Transmembrane</keyword>
<gene>
    <name evidence="4" type="primary">LOC108882005</name>
</gene>
<reference evidence="4" key="1">
    <citation type="submission" date="2025-08" db="UniProtKB">
        <authorList>
            <consortium name="RefSeq"/>
        </authorList>
    </citation>
    <scope>IDENTIFICATION</scope>
    <source>
        <tissue evidence="4">Brain</tissue>
    </source>
</reference>
<organism evidence="3 4">
    <name type="scientific">Lates calcarifer</name>
    <name type="common">Barramundi</name>
    <name type="synonym">Holocentrus calcarifer</name>
    <dbReference type="NCBI Taxonomy" id="8187"/>
    <lineage>
        <taxon>Eukaryota</taxon>
        <taxon>Metazoa</taxon>
        <taxon>Chordata</taxon>
        <taxon>Craniata</taxon>
        <taxon>Vertebrata</taxon>
        <taxon>Euteleostomi</taxon>
        <taxon>Actinopterygii</taxon>
        <taxon>Neopterygii</taxon>
        <taxon>Teleostei</taxon>
        <taxon>Neoteleostei</taxon>
        <taxon>Acanthomorphata</taxon>
        <taxon>Carangaria</taxon>
        <taxon>Carangaria incertae sedis</taxon>
        <taxon>Centropomidae</taxon>
        <taxon>Lates</taxon>
    </lineage>
</organism>
<dbReference type="Gene3D" id="2.60.40.10">
    <property type="entry name" value="Immunoglobulins"/>
    <property type="match status" value="1"/>
</dbReference>
<protein>
    <submittedName>
        <fullName evidence="4">Uncharacterized protein LOC108882005 isoform X2</fullName>
    </submittedName>
</protein>
<accession>A0AAJ7LRV6</accession>
<keyword evidence="1" id="KW-0472">Membrane</keyword>
<evidence type="ECO:0000259" key="2">
    <source>
        <dbReference type="Pfam" id="PF07686"/>
    </source>
</evidence>
<evidence type="ECO:0000256" key="1">
    <source>
        <dbReference type="SAM" id="Phobius"/>
    </source>
</evidence>
<dbReference type="InterPro" id="IPR013106">
    <property type="entry name" value="Ig_V-set"/>
</dbReference>
<feature type="transmembrane region" description="Helical" evidence="1">
    <location>
        <begin position="188"/>
        <end position="211"/>
    </location>
</feature>
<evidence type="ECO:0000313" key="4">
    <source>
        <dbReference type="RefSeq" id="XP_018529733.1"/>
    </source>
</evidence>
<dbReference type="RefSeq" id="XP_018529733.1">
    <property type="nucleotide sequence ID" value="XM_018674217.2"/>
</dbReference>
<feature type="domain" description="Immunoglobulin V-set" evidence="2">
    <location>
        <begin position="66"/>
        <end position="159"/>
    </location>
</feature>
<dbReference type="Pfam" id="PF07686">
    <property type="entry name" value="V-set"/>
    <property type="match status" value="1"/>
</dbReference>
<evidence type="ECO:0000313" key="3">
    <source>
        <dbReference type="Proteomes" id="UP000694890"/>
    </source>
</evidence>
<dbReference type="InterPro" id="IPR013783">
    <property type="entry name" value="Ig-like_fold"/>
</dbReference>
<dbReference type="SUPFAM" id="SSF48726">
    <property type="entry name" value="Immunoglobulin"/>
    <property type="match status" value="1"/>
</dbReference>
<dbReference type="Proteomes" id="UP000694890">
    <property type="component" value="Linkage group LG14"/>
</dbReference>
<dbReference type="AlphaFoldDB" id="A0AAJ7LRV6"/>
<keyword evidence="1" id="KW-1133">Transmembrane helix</keyword>
<sequence length="269" mass="30484">MWSVKGTKIRTPLLFMLKVHPSWVHFTYRHCRAAVMHTMMNFTMITALMLCSLSWISVSVSESQIVKAQPGQEVTLLISNISKHETVTFWFRLVNKTKVSCISVMPRSDSKADFCDGYKTGNFEMRSNISTVYLKIKRVDVSDSGQYFCGFYTSGRITFTEFQYLKVGEGDGITEALDSTEADGITKLMNMILGGLTAFLVIVIGLVVTIMKLPAAANEEKNPQQPENMSSDYADEIVFTNNKKQEACIRERRGDSCYLHCQQRDSEWN</sequence>
<name>A0AAJ7LRV6_LATCA</name>
<proteinExistence type="predicted"/>